<dbReference type="PANTHER" id="PTHR34220:SF7">
    <property type="entry name" value="SENSOR HISTIDINE KINASE YPDA"/>
    <property type="match status" value="1"/>
</dbReference>
<proteinExistence type="predicted"/>
<organism evidence="3 4">
    <name type="scientific">Haliscomenobacter hydrossis (strain ATCC 27775 / DSM 1100 / LMG 10767 / O)</name>
    <dbReference type="NCBI Taxonomy" id="760192"/>
    <lineage>
        <taxon>Bacteria</taxon>
        <taxon>Pseudomonadati</taxon>
        <taxon>Bacteroidota</taxon>
        <taxon>Saprospiria</taxon>
        <taxon>Saprospirales</taxon>
        <taxon>Haliscomenobacteraceae</taxon>
        <taxon>Haliscomenobacter</taxon>
    </lineage>
</organism>
<dbReference type="OrthoDB" id="9792992at2"/>
<dbReference type="RefSeq" id="WP_013768886.1">
    <property type="nucleotide sequence ID" value="NC_015511.1"/>
</dbReference>
<geneLocation type="plasmid" evidence="3 4">
    <name>pHALHY01</name>
</geneLocation>
<feature type="signal peptide" evidence="1">
    <location>
        <begin position="1"/>
        <end position="27"/>
    </location>
</feature>
<dbReference type="EMBL" id="CP002692">
    <property type="protein sequence ID" value="AEE54369.1"/>
    <property type="molecule type" value="Genomic_DNA"/>
</dbReference>
<keyword evidence="1" id="KW-0732">Signal</keyword>
<evidence type="ECO:0000256" key="1">
    <source>
        <dbReference type="SAM" id="SignalP"/>
    </source>
</evidence>
<dbReference type="HOGENOM" id="CLU_500351_0_0_10"/>
<dbReference type="Pfam" id="PF06580">
    <property type="entry name" value="His_kinase"/>
    <property type="match status" value="1"/>
</dbReference>
<feature type="domain" description="Signal transduction histidine kinase internal region" evidence="2">
    <location>
        <begin position="332"/>
        <end position="406"/>
    </location>
</feature>
<keyword evidence="4" id="KW-1185">Reference proteome</keyword>
<accession>F4L7L1</accession>
<dbReference type="GO" id="GO:0000155">
    <property type="term" value="F:phosphorelay sensor kinase activity"/>
    <property type="evidence" value="ECO:0007669"/>
    <property type="project" value="InterPro"/>
</dbReference>
<dbReference type="PANTHER" id="PTHR34220">
    <property type="entry name" value="SENSOR HISTIDINE KINASE YPDA"/>
    <property type="match status" value="1"/>
</dbReference>
<dbReference type="KEGG" id="hhy:Halhy_6553"/>
<name>F4L7L1_HALH1</name>
<dbReference type="AlphaFoldDB" id="F4L7L1"/>
<protein>
    <submittedName>
        <fullName evidence="3">Signal transduction histidine kinase</fullName>
    </submittedName>
</protein>
<evidence type="ECO:0000259" key="2">
    <source>
        <dbReference type="Pfam" id="PF06580"/>
    </source>
</evidence>
<feature type="chain" id="PRO_5003312646" evidence="1">
    <location>
        <begin position="28"/>
        <end position="534"/>
    </location>
</feature>
<evidence type="ECO:0000313" key="3">
    <source>
        <dbReference type="EMBL" id="AEE54369.1"/>
    </source>
</evidence>
<reference evidence="3 4" key="1">
    <citation type="journal article" date="2011" name="Stand. Genomic Sci.">
        <title>Complete genome sequence of Haliscomenobacter hydrossis type strain (O).</title>
        <authorList>
            <consortium name="US DOE Joint Genome Institute (JGI-PGF)"/>
            <person name="Daligault H."/>
            <person name="Lapidus A."/>
            <person name="Zeytun A."/>
            <person name="Nolan M."/>
            <person name="Lucas S."/>
            <person name="Del Rio T.G."/>
            <person name="Tice H."/>
            <person name="Cheng J.F."/>
            <person name="Tapia R."/>
            <person name="Han C."/>
            <person name="Goodwin L."/>
            <person name="Pitluck S."/>
            <person name="Liolios K."/>
            <person name="Pagani I."/>
            <person name="Ivanova N."/>
            <person name="Huntemann M."/>
            <person name="Mavromatis K."/>
            <person name="Mikhailova N."/>
            <person name="Pati A."/>
            <person name="Chen A."/>
            <person name="Palaniappan K."/>
            <person name="Land M."/>
            <person name="Hauser L."/>
            <person name="Brambilla E.M."/>
            <person name="Rohde M."/>
            <person name="Verbarg S."/>
            <person name="Goker M."/>
            <person name="Bristow J."/>
            <person name="Eisen J.A."/>
            <person name="Markowitz V."/>
            <person name="Hugenholtz P."/>
            <person name="Kyrpides N.C."/>
            <person name="Klenk H.P."/>
            <person name="Woyke T."/>
        </authorList>
    </citation>
    <scope>NUCLEOTIDE SEQUENCE [LARGE SCALE GENOMIC DNA]</scope>
    <source>
        <strain evidence="4">ATCC 27775 / DSM 1100 / LMG 10767 / O</strain>
        <plasmid evidence="4">Plasmid pHALHY01</plasmid>
    </source>
</reference>
<dbReference type="Proteomes" id="UP000008461">
    <property type="component" value="Plasmid pHALHY01"/>
</dbReference>
<evidence type="ECO:0000313" key="4">
    <source>
        <dbReference type="Proteomes" id="UP000008461"/>
    </source>
</evidence>
<dbReference type="GO" id="GO:0016020">
    <property type="term" value="C:membrane"/>
    <property type="evidence" value="ECO:0007669"/>
    <property type="project" value="InterPro"/>
</dbReference>
<gene>
    <name evidence="3" type="ordered locus">Halhy_6553</name>
</gene>
<dbReference type="SUPFAM" id="SSF55874">
    <property type="entry name" value="ATPase domain of HSP90 chaperone/DNA topoisomerase II/histidine kinase"/>
    <property type="match status" value="1"/>
</dbReference>
<dbReference type="InterPro" id="IPR050640">
    <property type="entry name" value="Bact_2-comp_sensor_kinase"/>
</dbReference>
<keyword evidence="3" id="KW-0418">Kinase</keyword>
<dbReference type="InterPro" id="IPR010559">
    <property type="entry name" value="Sig_transdc_His_kin_internal"/>
</dbReference>
<keyword evidence="3" id="KW-0614">Plasmid</keyword>
<reference key="2">
    <citation type="submission" date="2011-04" db="EMBL/GenBank/DDBJ databases">
        <title>Complete sequence of plasmid 1 of Haliscomenobacter hydrossis DSM 1100.</title>
        <authorList>
            <consortium name="US DOE Joint Genome Institute (JGI-PGF)"/>
            <person name="Lucas S."/>
            <person name="Han J."/>
            <person name="Lapidus A."/>
            <person name="Bruce D."/>
            <person name="Goodwin L."/>
            <person name="Pitluck S."/>
            <person name="Peters L."/>
            <person name="Kyrpides N."/>
            <person name="Mavromatis K."/>
            <person name="Ivanova N."/>
            <person name="Ovchinnikova G."/>
            <person name="Pagani I."/>
            <person name="Daligault H."/>
            <person name="Detter J.C."/>
            <person name="Han C."/>
            <person name="Land M."/>
            <person name="Hauser L."/>
            <person name="Markowitz V."/>
            <person name="Cheng J.-F."/>
            <person name="Hugenholtz P."/>
            <person name="Woyke T."/>
            <person name="Wu D."/>
            <person name="Verbarg S."/>
            <person name="Frueling A."/>
            <person name="Brambilla E."/>
            <person name="Klenk H.-P."/>
            <person name="Eisen J.A."/>
        </authorList>
    </citation>
    <scope>NUCLEOTIDE SEQUENCE</scope>
    <source>
        <strain>DSM 1100</strain>
    </source>
</reference>
<dbReference type="InterPro" id="IPR036890">
    <property type="entry name" value="HATPase_C_sf"/>
</dbReference>
<sequence length="534" mass="62041">MNTFKKTFLTSLFPMLLWLSWNTPSLARTDLDALRQKAVQEVLPHLAQLEKMRQATQKDTAKFARLQLLLDIDQAWLQQAQFSPHVVADWVGYRHAASRKETIDLFEEYVHLWSKLSKVAYFFHRGDQAIVGLDMPENPTLILLNRSKGQLNLQHFLALSENRPANHQKPQFNFLPTQKMVPRALQGEYISTTRRSIVEVWRTEAPAIFRDSLIKALDRTWKVYTAEEIKVPGKTDKMMYRILAFDKNGIPGYFTMKKDGRIWHFNLHLEQSDKLGQNNYQFQFFAKSRHLRGRYLHFAFLSYLVLQFLSGWRTERKNRKLEAERDRANLALMGLRARLNPHFLFNTLGSIQDLMNQNNLDAANRYFSEMAELLRYVVDSASNDYVLLRDELNALEKYCSLEALRTPFEYSFVVDPGIDLDTEVPTMLLQPFVENAILHGLRPGTDPKVLLLKLKLKTPKLLVITIQDTGIGIEESRRRTHLLSPGRSHQGMDLTNQRIELLNMGKSDPIELEIQDRKRVSKQSGTTVRLYIPI</sequence>
<keyword evidence="3" id="KW-0808">Transferase</keyword>
<dbReference type="Gene3D" id="3.30.565.10">
    <property type="entry name" value="Histidine kinase-like ATPase, C-terminal domain"/>
    <property type="match status" value="1"/>
</dbReference>